<dbReference type="SUPFAM" id="SSF56349">
    <property type="entry name" value="DNA breaking-rejoining enzymes"/>
    <property type="match status" value="1"/>
</dbReference>
<protein>
    <submittedName>
        <fullName evidence="3">DNA integration/recombination protein</fullName>
    </submittedName>
</protein>
<evidence type="ECO:0000313" key="3">
    <source>
        <dbReference type="EMBL" id="EPY04769.1"/>
    </source>
</evidence>
<accession>S9SJ80</accession>
<dbReference type="AlphaFoldDB" id="S9SJ80"/>
<dbReference type="GO" id="GO:0015074">
    <property type="term" value="P:DNA integration"/>
    <property type="evidence" value="ECO:0007669"/>
    <property type="project" value="InterPro"/>
</dbReference>
<dbReference type="InterPro" id="IPR011010">
    <property type="entry name" value="DNA_brk_join_enz"/>
</dbReference>
<dbReference type="PROSITE" id="PS51898">
    <property type="entry name" value="TYR_RECOMBINASE"/>
    <property type="match status" value="1"/>
</dbReference>
<dbReference type="Proteomes" id="UP000015344">
    <property type="component" value="Unassembled WGS sequence"/>
</dbReference>
<dbReference type="InterPro" id="IPR013762">
    <property type="entry name" value="Integrase-like_cat_sf"/>
</dbReference>
<dbReference type="InterPro" id="IPR002104">
    <property type="entry name" value="Integrase_catalytic"/>
</dbReference>
<keyword evidence="1" id="KW-0233">DNA recombination</keyword>
<name>S9SJ80_PAEAL</name>
<sequence length="137" mass="16049">MDLNVSISKAGMAINIRKRTFQADKYRMSKPTNTTCLLGSLQPYKQVVFLMTYMEFHLYAILRENPKNPVDCIDNPKPEQKMVEILTLDEIKQVFKQLDSSTFHGCRNYIITKLLLDRGMRIGEFLSLFPEYFDFHT</sequence>
<evidence type="ECO:0000256" key="1">
    <source>
        <dbReference type="ARBA" id="ARBA00023172"/>
    </source>
</evidence>
<dbReference type="GO" id="GO:0003677">
    <property type="term" value="F:DNA binding"/>
    <property type="evidence" value="ECO:0007669"/>
    <property type="project" value="InterPro"/>
</dbReference>
<evidence type="ECO:0000259" key="2">
    <source>
        <dbReference type="PROSITE" id="PS51898"/>
    </source>
</evidence>
<proteinExistence type="predicted"/>
<dbReference type="RefSeq" id="WP_021261765.1">
    <property type="nucleotide sequence ID" value="NZ_ATMT01000076.1"/>
</dbReference>
<dbReference type="GO" id="GO:0006310">
    <property type="term" value="P:DNA recombination"/>
    <property type="evidence" value="ECO:0007669"/>
    <property type="project" value="UniProtKB-KW"/>
</dbReference>
<dbReference type="Gene3D" id="1.10.443.10">
    <property type="entry name" value="Intergrase catalytic core"/>
    <property type="match status" value="1"/>
</dbReference>
<dbReference type="eggNOG" id="COG4974">
    <property type="taxonomic scope" value="Bacteria"/>
</dbReference>
<reference evidence="3 4" key="1">
    <citation type="submission" date="2013-05" db="EMBL/GenBank/DDBJ databases">
        <authorList>
            <person name="Strain E.A."/>
            <person name="Brown E."/>
            <person name="Allard M.W."/>
            <person name="Luo Y.L."/>
        </authorList>
    </citation>
    <scope>NUCLEOTIDE SEQUENCE [LARGE SCALE GENOMIC DNA]</scope>
    <source>
        <strain evidence="3 4">TS-15</strain>
    </source>
</reference>
<evidence type="ECO:0000313" key="4">
    <source>
        <dbReference type="Proteomes" id="UP000015344"/>
    </source>
</evidence>
<dbReference type="PATRIC" id="fig|1117108.3.peg.4694"/>
<feature type="domain" description="Tyr recombinase" evidence="2">
    <location>
        <begin position="81"/>
        <end position="137"/>
    </location>
</feature>
<organism evidence="3 4">
    <name type="scientific">Paenibacillus alvei TS-15</name>
    <dbReference type="NCBI Taxonomy" id="1117108"/>
    <lineage>
        <taxon>Bacteria</taxon>
        <taxon>Bacillati</taxon>
        <taxon>Bacillota</taxon>
        <taxon>Bacilli</taxon>
        <taxon>Bacillales</taxon>
        <taxon>Paenibacillaceae</taxon>
        <taxon>Paenibacillus</taxon>
    </lineage>
</organism>
<gene>
    <name evidence="3" type="ORF">PAALTS15_22738</name>
</gene>
<dbReference type="EMBL" id="ATMT01000076">
    <property type="protein sequence ID" value="EPY04769.1"/>
    <property type="molecule type" value="Genomic_DNA"/>
</dbReference>
<comment type="caution">
    <text evidence="3">The sequence shown here is derived from an EMBL/GenBank/DDBJ whole genome shotgun (WGS) entry which is preliminary data.</text>
</comment>